<proteinExistence type="predicted"/>
<dbReference type="Pfam" id="PF06722">
    <property type="entry name" value="EryCIII-like_C"/>
    <property type="match status" value="1"/>
</dbReference>
<gene>
    <name evidence="3" type="ORF">R5W23_005403</name>
</gene>
<dbReference type="PANTHER" id="PTHR48050">
    <property type="entry name" value="STEROL 3-BETA-GLUCOSYLTRANSFERASE"/>
    <property type="match status" value="1"/>
</dbReference>
<keyword evidence="4" id="KW-1185">Reference proteome</keyword>
<dbReference type="InterPro" id="IPR002213">
    <property type="entry name" value="UDP_glucos_trans"/>
</dbReference>
<evidence type="ECO:0000259" key="2">
    <source>
        <dbReference type="Pfam" id="PF06722"/>
    </source>
</evidence>
<dbReference type="InterPro" id="IPR010610">
    <property type="entry name" value="EryCIII-like_C"/>
</dbReference>
<accession>A0ABU5F855</accession>
<organism evidence="3 4">
    <name type="scientific">Gemmata algarum</name>
    <dbReference type="NCBI Taxonomy" id="2975278"/>
    <lineage>
        <taxon>Bacteria</taxon>
        <taxon>Pseudomonadati</taxon>
        <taxon>Planctomycetota</taxon>
        <taxon>Planctomycetia</taxon>
        <taxon>Gemmatales</taxon>
        <taxon>Gemmataceae</taxon>
        <taxon>Gemmata</taxon>
    </lineage>
</organism>
<dbReference type="CDD" id="cd03784">
    <property type="entry name" value="GT1_Gtf-like"/>
    <property type="match status" value="1"/>
</dbReference>
<reference evidence="4" key="1">
    <citation type="journal article" date="2023" name="Mar. Drugs">
        <title>Gemmata algarum, a Novel Planctomycete Isolated from an Algal Mat, Displays Antimicrobial Activity.</title>
        <authorList>
            <person name="Kumar G."/>
            <person name="Kallscheuer N."/>
            <person name="Kashif M."/>
            <person name="Ahamad S."/>
            <person name="Jagadeeshwari U."/>
            <person name="Pannikurungottu S."/>
            <person name="Haufschild T."/>
            <person name="Kabuu M."/>
            <person name="Sasikala C."/>
            <person name="Jogler C."/>
            <person name="Ramana C."/>
        </authorList>
    </citation>
    <scope>NUCLEOTIDE SEQUENCE [LARGE SCALE GENOMIC DNA]</scope>
    <source>
        <strain evidence="4">JC673</strain>
    </source>
</reference>
<dbReference type="SUPFAM" id="SSF53756">
    <property type="entry name" value="UDP-Glycosyltransferase/glycogen phosphorylase"/>
    <property type="match status" value="1"/>
</dbReference>
<feature type="domain" description="Glycosyltransferase family 28 N-terminal" evidence="1">
    <location>
        <begin position="7"/>
        <end position="137"/>
    </location>
</feature>
<dbReference type="Pfam" id="PF03033">
    <property type="entry name" value="Glyco_transf_28"/>
    <property type="match status" value="1"/>
</dbReference>
<sequence>MQLAIPITGTRGDVQPYVALGKGLAAAGYDVRLVTHDDFADLVTQEGLDFAPMGGDSRALHAEYRVRRMMKAGSNPFTYLREFARLRAPIMTRLMVEGLSACRGADLILVAPTAPLVAISIAEKLRVPVCGTAYLPNCPSRHLASCFVPELPAWVPGRSFYNLASSVFIAANLWRLLRASINRARREALGLPPFGLLGPPLRRWLHEMPTLHGYSSRIVPRPRDWPDNQYLTGFWFLENQGWRPPPALERFLSDGPAPVYVGFGSMQNRDAVAFTQLVARALKRAGLRGILATGWGALSELSAPDRVLAVRDVPHSWLFPRVSAVVHHGGVGTTAAGLRAGVPSLLVPFFGDQFFWGRRVFELGAGPRAIPRNELTTERLVDGLKSCVGRDDLREQARRLGEEIRSEDGISRAVDAVGEIVRRSKRLSSGNGFWA</sequence>
<protein>
    <submittedName>
        <fullName evidence="3">Glycosyltransferase</fullName>
    </submittedName>
</protein>
<evidence type="ECO:0000259" key="1">
    <source>
        <dbReference type="Pfam" id="PF03033"/>
    </source>
</evidence>
<dbReference type="InterPro" id="IPR004276">
    <property type="entry name" value="GlycoTrans_28_N"/>
</dbReference>
<dbReference type="InterPro" id="IPR050426">
    <property type="entry name" value="Glycosyltransferase_28"/>
</dbReference>
<dbReference type="RefSeq" id="WP_320689920.1">
    <property type="nucleotide sequence ID" value="NZ_JAXBLV010000250.1"/>
</dbReference>
<dbReference type="PANTHER" id="PTHR48050:SF13">
    <property type="entry name" value="STEROL 3-BETA-GLUCOSYLTRANSFERASE UGT80A2"/>
    <property type="match status" value="1"/>
</dbReference>
<dbReference type="Proteomes" id="UP001272242">
    <property type="component" value="Unassembled WGS sequence"/>
</dbReference>
<feature type="domain" description="Erythromycin biosynthesis protein CIII-like C-terminal" evidence="2">
    <location>
        <begin position="302"/>
        <end position="407"/>
    </location>
</feature>
<dbReference type="EMBL" id="JAXBLV010000250">
    <property type="protein sequence ID" value="MDY3563781.1"/>
    <property type="molecule type" value="Genomic_DNA"/>
</dbReference>
<name>A0ABU5F855_9BACT</name>
<comment type="caution">
    <text evidence="3">The sequence shown here is derived from an EMBL/GenBank/DDBJ whole genome shotgun (WGS) entry which is preliminary data.</text>
</comment>
<dbReference type="Gene3D" id="3.40.50.2000">
    <property type="entry name" value="Glycogen Phosphorylase B"/>
    <property type="match status" value="2"/>
</dbReference>
<evidence type="ECO:0000313" key="4">
    <source>
        <dbReference type="Proteomes" id="UP001272242"/>
    </source>
</evidence>
<evidence type="ECO:0000313" key="3">
    <source>
        <dbReference type="EMBL" id="MDY3563781.1"/>
    </source>
</evidence>